<proteinExistence type="predicted"/>
<feature type="region of interest" description="Disordered" evidence="5">
    <location>
        <begin position="90"/>
        <end position="117"/>
    </location>
</feature>
<evidence type="ECO:0000313" key="8">
    <source>
        <dbReference type="EMBL" id="CAH3149294.1"/>
    </source>
</evidence>
<name>A0ABN8PRH9_9CNID</name>
<comment type="subcellular location">
    <subcellularLocation>
        <location evidence="1">Cytoplasm</location>
    </subcellularLocation>
</comment>
<evidence type="ECO:0000313" key="9">
    <source>
        <dbReference type="Proteomes" id="UP001159405"/>
    </source>
</evidence>
<feature type="compositionally biased region" description="Low complexity" evidence="5">
    <location>
        <begin position="611"/>
        <end position="623"/>
    </location>
</feature>
<feature type="domain" description="HTH OST-type" evidence="7">
    <location>
        <begin position="4"/>
        <end position="77"/>
    </location>
</feature>
<dbReference type="Pfam" id="PF00567">
    <property type="entry name" value="TUDOR"/>
    <property type="match status" value="4"/>
</dbReference>
<accession>A0ABN8PRH9</accession>
<dbReference type="Gene3D" id="2.30.30.140">
    <property type="match status" value="4"/>
</dbReference>
<organism evidence="8 9">
    <name type="scientific">Porites lobata</name>
    <dbReference type="NCBI Taxonomy" id="104759"/>
    <lineage>
        <taxon>Eukaryota</taxon>
        <taxon>Metazoa</taxon>
        <taxon>Cnidaria</taxon>
        <taxon>Anthozoa</taxon>
        <taxon>Hexacorallia</taxon>
        <taxon>Scleractinia</taxon>
        <taxon>Fungiina</taxon>
        <taxon>Poritidae</taxon>
        <taxon>Porites</taxon>
    </lineage>
</organism>
<feature type="compositionally biased region" description="Low complexity" evidence="5">
    <location>
        <begin position="576"/>
        <end position="596"/>
    </location>
</feature>
<dbReference type="SUPFAM" id="SSF63748">
    <property type="entry name" value="Tudor/PWWP/MBT"/>
    <property type="match status" value="4"/>
</dbReference>
<dbReference type="Gene3D" id="2.40.50.90">
    <property type="match status" value="4"/>
</dbReference>
<evidence type="ECO:0000256" key="3">
    <source>
        <dbReference type="ARBA" id="ARBA00022737"/>
    </source>
</evidence>
<keyword evidence="4" id="KW-0744">Spermatogenesis</keyword>
<dbReference type="InterPro" id="IPR035437">
    <property type="entry name" value="SNase_OB-fold_sf"/>
</dbReference>
<feature type="domain" description="Tudor" evidence="6">
    <location>
        <begin position="718"/>
        <end position="781"/>
    </location>
</feature>
<dbReference type="PANTHER" id="PTHR22948:SF29">
    <property type="entry name" value="FI02030P-RELATED"/>
    <property type="match status" value="1"/>
</dbReference>
<feature type="compositionally biased region" description="Basic residues" evidence="5">
    <location>
        <begin position="90"/>
        <end position="99"/>
    </location>
</feature>
<feature type="domain" description="Tudor" evidence="6">
    <location>
        <begin position="916"/>
        <end position="973"/>
    </location>
</feature>
<dbReference type="Gene3D" id="3.30.420.610">
    <property type="entry name" value="LOTUS domain-like"/>
    <property type="match status" value="2"/>
</dbReference>
<feature type="compositionally biased region" description="Low complexity" evidence="5">
    <location>
        <begin position="1071"/>
        <end position="1086"/>
    </location>
</feature>
<dbReference type="Proteomes" id="UP001159405">
    <property type="component" value="Unassembled WGS sequence"/>
</dbReference>
<feature type="region of interest" description="Disordered" evidence="5">
    <location>
        <begin position="611"/>
        <end position="646"/>
    </location>
</feature>
<evidence type="ECO:0000256" key="2">
    <source>
        <dbReference type="ARBA" id="ARBA00022490"/>
    </source>
</evidence>
<feature type="region of interest" description="Disordered" evidence="5">
    <location>
        <begin position="566"/>
        <end position="596"/>
    </location>
</feature>
<keyword evidence="4" id="KW-0221">Differentiation</keyword>
<dbReference type="PANTHER" id="PTHR22948">
    <property type="entry name" value="TUDOR DOMAIN CONTAINING PROTEIN"/>
    <property type="match status" value="1"/>
</dbReference>
<evidence type="ECO:0000256" key="5">
    <source>
        <dbReference type="SAM" id="MobiDB-lite"/>
    </source>
</evidence>
<keyword evidence="3" id="KW-0677">Repeat</keyword>
<comment type="caution">
    <text evidence="8">The sequence shown here is derived from an EMBL/GenBank/DDBJ whole genome shotgun (WGS) entry which is preliminary data.</text>
</comment>
<evidence type="ECO:0000259" key="7">
    <source>
        <dbReference type="PROSITE" id="PS51644"/>
    </source>
</evidence>
<feature type="compositionally biased region" description="Basic and acidic residues" evidence="5">
    <location>
        <begin position="626"/>
        <end position="640"/>
    </location>
</feature>
<dbReference type="SMART" id="SM00333">
    <property type="entry name" value="TUDOR"/>
    <property type="match status" value="4"/>
</dbReference>
<evidence type="ECO:0000256" key="1">
    <source>
        <dbReference type="ARBA" id="ARBA00004496"/>
    </source>
</evidence>
<sequence length="1306" mass="144821">MEELKKKTEAMLRAVLISSPRGVPLRRLNKEYSSITYSSIPHPELGFPTLDSYIKSIPHVAALTRDVDGEFIVKGVASESDQHVAKLIAKQRKPKKRSKGAANPSRRPQSRRPTINRPLALNRAIGATSYRPVTVSSLTYRAAARHVARAVAKSVTPVPANTNTLIQRPMASAAAPRSSVTPRFVPPRMMKQAVNKAVSQPVNKTSPPRGFPGKGQENLQEELSSKKFKKKKPKSSGGGPNWQQMEVTFTADDEEPRRVISLSDSSASEEKDPVDLFDSLNNEDLEIFSRIKNLLEKKPKGMWLKRIGAEYKKLYNQEISSAKLETLRKLPTIARCEEFAGGIIIVYPPKLQEEKPPINHVNLSNGVSSRPVELYTLRPQDLPAMGTVSEVTVIHVDSPSHFFVQHNQQWEEIEDLSTKLNKFFQDQFRESDTLPRVEKDMFCCAQFTEDDGWYRARIVEGSTGGDTSKVHVIYVDFGNHETLPVSRLRMLRKEHAELPMMSVLCALDGVTPPNGEKWSAASIARFRELCTSETLKMKAVKAEGNHLYVQLRDASGCDVIATMKKEGHAKGDTDDSSTSSSSSSSKISSLSTSSSTDSFLTVSSSASSLSSLSSSQAGLTPSSESGSHEIKSKGSEDKKGTSRPFLRHRFLSRDEEVQKIPEKVQIPEDENFLDVFVCNIHSTDNICVNLSGEEYSDKLTALEQSMLCHYEEPSSEEMPKIVPGCIFATYSKEIHSEGLWYRVKVLKVKGDTAHIEYLDYGDTGHVPTSNLRSIPSRFLELPFQALTISLSGLPKTKNAEVILKLKQMTLNRDLVAEVINMNCNTVSVELWDTSNEGADININRLLRSLVIPDEEMVPVLPKPGEQIDAFVTFVTLEGHIFIQIPGGGTTRLDELMNDISEHYSQPTKAAEFVSSPQKDKIVCAKCSDGAWYRAVVSKVLPDRQVEVKYVDYGNTEELPISSLRQPTRSISHVNSLPFQALECRLEGTEQKPLTEDQAIEIMERNVLLEVVEGSDVPIVRLFIPSEEDEQALVNLGELIGVETKRATETQDALPSNGNDDAVSESLDDAGSVDGDSVTSESSSESSKSPDEAEKLSSGVPSAIDLSKPWVDISLLECEGPGLFMFQCLELLQQHEELEEKIQEYYTNKVRTPFREIKPGVLCGVLNTEDNTWYRAVIKTLLSPQQICVRFADYGDFGIVPSSNIQALPDEFRQLPHMAVQGCLHGVEPVGADDLAEWSEDAIRRFVELTGDKKLVAKPKGVVTYNRSTNEETKISLELYDTSGVNEDVRIADVLVSEGLARKINES</sequence>
<dbReference type="EMBL" id="CALNXK010000086">
    <property type="protein sequence ID" value="CAH3149294.1"/>
    <property type="molecule type" value="Genomic_DNA"/>
</dbReference>
<dbReference type="PROSITE" id="PS50304">
    <property type="entry name" value="TUDOR"/>
    <property type="match status" value="4"/>
</dbReference>
<feature type="domain" description="Tudor" evidence="6">
    <location>
        <begin position="436"/>
        <end position="498"/>
    </location>
</feature>
<keyword evidence="9" id="KW-1185">Reference proteome</keyword>
<dbReference type="Pfam" id="PF12872">
    <property type="entry name" value="OST-HTH"/>
    <property type="match status" value="2"/>
</dbReference>
<dbReference type="InterPro" id="IPR050621">
    <property type="entry name" value="Tudor_domain_containing"/>
</dbReference>
<gene>
    <name evidence="8" type="ORF">PLOB_00047044</name>
</gene>
<dbReference type="PROSITE" id="PS51644">
    <property type="entry name" value="HTH_OST"/>
    <property type="match status" value="2"/>
</dbReference>
<keyword evidence="2" id="KW-0963">Cytoplasm</keyword>
<feature type="compositionally biased region" description="Polar residues" evidence="5">
    <location>
        <begin position="197"/>
        <end position="206"/>
    </location>
</feature>
<dbReference type="InterPro" id="IPR025605">
    <property type="entry name" value="OST-HTH/LOTUS_dom"/>
</dbReference>
<dbReference type="InterPro" id="IPR041966">
    <property type="entry name" value="LOTUS-like"/>
</dbReference>
<reference evidence="8 9" key="1">
    <citation type="submission" date="2022-05" db="EMBL/GenBank/DDBJ databases">
        <authorList>
            <consortium name="Genoscope - CEA"/>
            <person name="William W."/>
        </authorList>
    </citation>
    <scope>NUCLEOTIDE SEQUENCE [LARGE SCALE GENOMIC DNA]</scope>
</reference>
<protein>
    <submittedName>
        <fullName evidence="8">Uncharacterized protein</fullName>
    </submittedName>
</protein>
<evidence type="ECO:0000259" key="6">
    <source>
        <dbReference type="PROSITE" id="PS50304"/>
    </source>
</evidence>
<feature type="region of interest" description="Disordered" evidence="5">
    <location>
        <begin position="1047"/>
        <end position="1098"/>
    </location>
</feature>
<dbReference type="CDD" id="cd09972">
    <property type="entry name" value="LOTUS_TDRD_OSKAR"/>
    <property type="match status" value="1"/>
</dbReference>
<evidence type="ECO:0000256" key="4">
    <source>
        <dbReference type="ARBA" id="ARBA00022871"/>
    </source>
</evidence>
<feature type="domain" description="Tudor" evidence="6">
    <location>
        <begin position="1155"/>
        <end position="1214"/>
    </location>
</feature>
<feature type="compositionally biased region" description="Polar residues" evidence="5">
    <location>
        <begin position="1049"/>
        <end position="1058"/>
    </location>
</feature>
<dbReference type="InterPro" id="IPR002999">
    <property type="entry name" value="Tudor"/>
</dbReference>
<feature type="region of interest" description="Disordered" evidence="5">
    <location>
        <begin position="193"/>
        <end position="272"/>
    </location>
</feature>
<feature type="domain" description="HTH OST-type" evidence="7">
    <location>
        <begin position="283"/>
        <end position="350"/>
    </location>
</feature>